<feature type="repeat" description="ANK" evidence="1">
    <location>
        <begin position="83"/>
        <end position="115"/>
    </location>
</feature>
<name>A0AAD8GY05_9APIA</name>
<keyword evidence="1" id="KW-0040">ANK repeat</keyword>
<keyword evidence="5" id="KW-1185">Reference proteome</keyword>
<dbReference type="Proteomes" id="UP001237642">
    <property type="component" value="Unassembled WGS sequence"/>
</dbReference>
<gene>
    <name evidence="4" type="ORF">POM88_050623</name>
</gene>
<evidence type="ECO:0000256" key="2">
    <source>
        <dbReference type="SAM" id="Phobius"/>
    </source>
</evidence>
<dbReference type="EMBL" id="JAUIZM010000011">
    <property type="protein sequence ID" value="KAK1357367.1"/>
    <property type="molecule type" value="Genomic_DNA"/>
</dbReference>
<evidence type="ECO:0000313" key="4">
    <source>
        <dbReference type="EMBL" id="KAK1357367.1"/>
    </source>
</evidence>
<evidence type="ECO:0000259" key="3">
    <source>
        <dbReference type="Pfam" id="PF13962"/>
    </source>
</evidence>
<sequence length="631" mass="70889">MMAHSTTTIIPISRRATAYHCAADNSLPSIELLRKYWIDDPAVEVDGRGNTLLHLIVICGNEEALKALMGFVSLQQLKKQNIRGETALHEAARRGHVNIARALLEREMWLASSNSMPDYRPLVTRNVNLEAVEEELNDLVSMQNKMGEIPLYVAAASGHTKVFELLETHYSDCNTQREDGCTVLHAAVMGEYYSMAISILGRYPQLSHKPDMRGNTPLNLLATSPSSFKSGSMYALANLGRRPFIPLQVIVIVLYHLIPAAHAFHSAGDHPQKKEGNRIVNSILGSFWIKPIVDMKRKNLLAEELARILIEQEADWSYYSNGVSDPLIQAIEKSIYELVEKIVEQCPDSTNCVDEKGRNILHLAAEYKNIRIYELLKRHVVNKERMLVEVDYEGNTIVHQSTIVNPTFPHISLGIFYATCWDVFWFVRISGDCPPHLRYLPNKEGMTATELFVTRTKTQREDAGKAMKDMNGSLMVVAALIGTISFAALFTVPGSYNQKHGYPLLLESDKKGVELFLGYDAITLFASTFALGNLLSIQLSRFKVDEFCIALPLKYLVAISAMYYAACFTVTTTLQAFILEECLPNSYPAFVTFIIVILGLGYIDAAYYVFSYLLWAILTRHTLTSLTYQTF</sequence>
<dbReference type="InterPro" id="IPR026961">
    <property type="entry name" value="PGG_dom"/>
</dbReference>
<dbReference type="PROSITE" id="PS50088">
    <property type="entry name" value="ANK_REPEAT"/>
    <property type="match status" value="2"/>
</dbReference>
<dbReference type="PANTHER" id="PTHR24177">
    <property type="entry name" value="CASKIN"/>
    <property type="match status" value="1"/>
</dbReference>
<proteinExistence type="predicted"/>
<organism evidence="4 5">
    <name type="scientific">Heracleum sosnowskyi</name>
    <dbReference type="NCBI Taxonomy" id="360622"/>
    <lineage>
        <taxon>Eukaryota</taxon>
        <taxon>Viridiplantae</taxon>
        <taxon>Streptophyta</taxon>
        <taxon>Embryophyta</taxon>
        <taxon>Tracheophyta</taxon>
        <taxon>Spermatophyta</taxon>
        <taxon>Magnoliopsida</taxon>
        <taxon>eudicotyledons</taxon>
        <taxon>Gunneridae</taxon>
        <taxon>Pentapetalae</taxon>
        <taxon>asterids</taxon>
        <taxon>campanulids</taxon>
        <taxon>Apiales</taxon>
        <taxon>Apiaceae</taxon>
        <taxon>Apioideae</taxon>
        <taxon>apioid superclade</taxon>
        <taxon>Tordylieae</taxon>
        <taxon>Tordyliinae</taxon>
        <taxon>Heracleum</taxon>
    </lineage>
</organism>
<feature type="domain" description="PGG" evidence="3">
    <location>
        <begin position="465"/>
        <end position="568"/>
    </location>
</feature>
<dbReference type="SUPFAM" id="SSF48403">
    <property type="entry name" value="Ankyrin repeat"/>
    <property type="match status" value="1"/>
</dbReference>
<keyword evidence="2" id="KW-0812">Transmembrane</keyword>
<dbReference type="GO" id="GO:0016020">
    <property type="term" value="C:membrane"/>
    <property type="evidence" value="ECO:0007669"/>
    <property type="project" value="TreeGrafter"/>
</dbReference>
<dbReference type="Gene3D" id="1.25.40.20">
    <property type="entry name" value="Ankyrin repeat-containing domain"/>
    <property type="match status" value="3"/>
</dbReference>
<feature type="transmembrane region" description="Helical" evidence="2">
    <location>
        <begin position="555"/>
        <end position="578"/>
    </location>
</feature>
<evidence type="ECO:0000256" key="1">
    <source>
        <dbReference type="PROSITE-ProRule" id="PRU00023"/>
    </source>
</evidence>
<keyword evidence="2" id="KW-1133">Transmembrane helix</keyword>
<dbReference type="PANTHER" id="PTHR24177:SF343">
    <property type="entry name" value="PROTEIN ACCELERATED CELL DEATH 6-LIKE"/>
    <property type="match status" value="1"/>
</dbReference>
<dbReference type="InterPro" id="IPR036770">
    <property type="entry name" value="Ankyrin_rpt-contain_sf"/>
</dbReference>
<reference evidence="4" key="2">
    <citation type="submission" date="2023-05" db="EMBL/GenBank/DDBJ databases">
        <authorList>
            <person name="Schelkunov M.I."/>
        </authorList>
    </citation>
    <scope>NUCLEOTIDE SEQUENCE</scope>
    <source>
        <strain evidence="4">Hsosn_3</strain>
        <tissue evidence="4">Leaf</tissue>
    </source>
</reference>
<feature type="transmembrane region" description="Helical" evidence="2">
    <location>
        <begin position="516"/>
        <end position="535"/>
    </location>
</feature>
<keyword evidence="2" id="KW-0472">Membrane</keyword>
<dbReference type="InterPro" id="IPR002110">
    <property type="entry name" value="Ankyrin_rpt"/>
</dbReference>
<feature type="transmembrane region" description="Helical" evidence="2">
    <location>
        <begin position="244"/>
        <end position="264"/>
    </location>
</feature>
<evidence type="ECO:0000313" key="5">
    <source>
        <dbReference type="Proteomes" id="UP001237642"/>
    </source>
</evidence>
<comment type="caution">
    <text evidence="4">The sequence shown here is derived from an EMBL/GenBank/DDBJ whole genome shotgun (WGS) entry which is preliminary data.</text>
</comment>
<dbReference type="SMART" id="SM00248">
    <property type="entry name" value="ANK"/>
    <property type="match status" value="5"/>
</dbReference>
<feature type="transmembrane region" description="Helical" evidence="2">
    <location>
        <begin position="474"/>
        <end position="496"/>
    </location>
</feature>
<feature type="repeat" description="ANK" evidence="1">
    <location>
        <begin position="146"/>
        <end position="178"/>
    </location>
</feature>
<protein>
    <recommendedName>
        <fullName evidence="3">PGG domain-containing protein</fullName>
    </recommendedName>
</protein>
<dbReference type="AlphaFoldDB" id="A0AAD8GY05"/>
<dbReference type="Pfam" id="PF13962">
    <property type="entry name" value="PGG"/>
    <property type="match status" value="1"/>
</dbReference>
<reference evidence="4" key="1">
    <citation type="submission" date="2023-02" db="EMBL/GenBank/DDBJ databases">
        <title>Genome of toxic invasive species Heracleum sosnowskyi carries increased number of genes despite the absence of recent whole-genome duplications.</title>
        <authorList>
            <person name="Schelkunov M."/>
            <person name="Shtratnikova V."/>
            <person name="Makarenko M."/>
            <person name="Klepikova A."/>
            <person name="Omelchenko D."/>
            <person name="Novikova G."/>
            <person name="Obukhova E."/>
            <person name="Bogdanov V."/>
            <person name="Penin A."/>
            <person name="Logacheva M."/>
        </authorList>
    </citation>
    <scope>NUCLEOTIDE SEQUENCE</scope>
    <source>
        <strain evidence="4">Hsosn_3</strain>
        <tissue evidence="4">Leaf</tissue>
    </source>
</reference>
<feature type="transmembrane region" description="Helical" evidence="2">
    <location>
        <begin position="590"/>
        <end position="615"/>
    </location>
</feature>
<dbReference type="Pfam" id="PF12796">
    <property type="entry name" value="Ank_2"/>
    <property type="match status" value="1"/>
</dbReference>
<dbReference type="PROSITE" id="PS50297">
    <property type="entry name" value="ANK_REP_REGION"/>
    <property type="match status" value="1"/>
</dbReference>
<accession>A0AAD8GY05</accession>